<name>A0A392PW00_9FABA</name>
<protein>
    <submittedName>
        <fullName evidence="1">Uncharacterized protein</fullName>
    </submittedName>
</protein>
<reference evidence="1 2" key="1">
    <citation type="journal article" date="2018" name="Front. Plant Sci.">
        <title>Red Clover (Trifolium pratense) and Zigzag Clover (T. medium) - A Picture of Genomic Similarities and Differences.</title>
        <authorList>
            <person name="Dluhosova J."/>
            <person name="Istvanek J."/>
            <person name="Nedelnik J."/>
            <person name="Repkova J."/>
        </authorList>
    </citation>
    <scope>NUCLEOTIDE SEQUENCE [LARGE SCALE GENOMIC DNA]</scope>
    <source>
        <strain evidence="2">cv. 10/8</strain>
        <tissue evidence="1">Leaf</tissue>
    </source>
</reference>
<evidence type="ECO:0000313" key="1">
    <source>
        <dbReference type="EMBL" id="MCI16283.1"/>
    </source>
</evidence>
<dbReference type="Proteomes" id="UP000265520">
    <property type="component" value="Unassembled WGS sequence"/>
</dbReference>
<feature type="non-terminal residue" evidence="1">
    <location>
        <position position="150"/>
    </location>
</feature>
<sequence length="150" mass="17393">MDGIKECSLEEFMEFKSTFNGILLKKLSDRIAATADDQAKITIILRSLRFERYRACISEWMLEALQWLAEIFGRENRVCSETMKTLHCSIAVDCTLRFLEIGTVNHLYIKAVEDIWKGMVTKMKMENNPLLSEELEILKPHMEISVSNSR</sequence>
<organism evidence="1 2">
    <name type="scientific">Trifolium medium</name>
    <dbReference type="NCBI Taxonomy" id="97028"/>
    <lineage>
        <taxon>Eukaryota</taxon>
        <taxon>Viridiplantae</taxon>
        <taxon>Streptophyta</taxon>
        <taxon>Embryophyta</taxon>
        <taxon>Tracheophyta</taxon>
        <taxon>Spermatophyta</taxon>
        <taxon>Magnoliopsida</taxon>
        <taxon>eudicotyledons</taxon>
        <taxon>Gunneridae</taxon>
        <taxon>Pentapetalae</taxon>
        <taxon>rosids</taxon>
        <taxon>fabids</taxon>
        <taxon>Fabales</taxon>
        <taxon>Fabaceae</taxon>
        <taxon>Papilionoideae</taxon>
        <taxon>50 kb inversion clade</taxon>
        <taxon>NPAAA clade</taxon>
        <taxon>Hologalegina</taxon>
        <taxon>IRL clade</taxon>
        <taxon>Trifolieae</taxon>
        <taxon>Trifolium</taxon>
    </lineage>
</organism>
<accession>A0A392PW00</accession>
<dbReference type="PANTHER" id="PTHR46993">
    <property type="entry name" value="MYB TRANSCRIPTION FACTOR"/>
    <property type="match status" value="1"/>
</dbReference>
<dbReference type="EMBL" id="LXQA010100147">
    <property type="protein sequence ID" value="MCI16283.1"/>
    <property type="molecule type" value="Genomic_DNA"/>
</dbReference>
<dbReference type="PANTHER" id="PTHR46993:SF6">
    <property type="entry name" value="MYB TRANSCRIPTION FACTOR"/>
    <property type="match status" value="1"/>
</dbReference>
<evidence type="ECO:0000313" key="2">
    <source>
        <dbReference type="Proteomes" id="UP000265520"/>
    </source>
</evidence>
<comment type="caution">
    <text evidence="1">The sequence shown here is derived from an EMBL/GenBank/DDBJ whole genome shotgun (WGS) entry which is preliminary data.</text>
</comment>
<keyword evidence="2" id="KW-1185">Reference proteome</keyword>
<dbReference type="AlphaFoldDB" id="A0A392PW00"/>
<proteinExistence type="predicted"/>